<comment type="similarity">
    <text evidence="1 5">Belongs to the flavin oxidoreductase frp family.</text>
</comment>
<dbReference type="RefSeq" id="WP_076723093.1">
    <property type="nucleotide sequence ID" value="NZ_MSCW01000002.1"/>
</dbReference>
<name>A0A1V2DVS7_9GAMM</name>
<keyword evidence="4 5" id="KW-0560">Oxidoreductase</keyword>
<evidence type="ECO:0000259" key="6">
    <source>
        <dbReference type="Pfam" id="PF00881"/>
    </source>
</evidence>
<dbReference type="EMBL" id="MSCW01000002">
    <property type="protein sequence ID" value="ONF44844.1"/>
    <property type="molecule type" value="Genomic_DNA"/>
</dbReference>
<keyword evidence="8" id="KW-1185">Reference proteome</keyword>
<dbReference type="PANTHER" id="PTHR43425">
    <property type="entry name" value="OXYGEN-INSENSITIVE NADPH NITROREDUCTASE"/>
    <property type="match status" value="1"/>
</dbReference>
<dbReference type="OrthoDB" id="3181400at2"/>
<dbReference type="Pfam" id="PF00881">
    <property type="entry name" value="Nitroreductase"/>
    <property type="match status" value="1"/>
</dbReference>
<dbReference type="InterPro" id="IPR029479">
    <property type="entry name" value="Nitroreductase"/>
</dbReference>
<protein>
    <submittedName>
        <fullName evidence="7">Nitroreductase A</fullName>
    </submittedName>
</protein>
<comment type="caution">
    <text evidence="7">The sequence shown here is derived from an EMBL/GenBank/DDBJ whole genome shotgun (WGS) entry which is preliminary data.</text>
</comment>
<proteinExistence type="inferred from homology"/>
<dbReference type="Proteomes" id="UP000189339">
    <property type="component" value="Unassembled WGS sequence"/>
</dbReference>
<keyword evidence="2 5" id="KW-0285">Flavoprotein</keyword>
<organism evidence="7 8">
    <name type="scientific">Marinobacter lutaoensis</name>
    <dbReference type="NCBI Taxonomy" id="135739"/>
    <lineage>
        <taxon>Bacteria</taxon>
        <taxon>Pseudomonadati</taxon>
        <taxon>Pseudomonadota</taxon>
        <taxon>Gammaproteobacteria</taxon>
        <taxon>Pseudomonadales</taxon>
        <taxon>Marinobacteraceae</taxon>
        <taxon>Marinobacter</taxon>
    </lineage>
</organism>
<keyword evidence="3 5" id="KW-0288">FMN</keyword>
<dbReference type="PANTHER" id="PTHR43425:SF2">
    <property type="entry name" value="OXYGEN-INSENSITIVE NADPH NITROREDUCTASE"/>
    <property type="match status" value="1"/>
</dbReference>
<dbReference type="STRING" id="135739.BTO32_03670"/>
<evidence type="ECO:0000256" key="5">
    <source>
        <dbReference type="PIRNR" id="PIRNR005426"/>
    </source>
</evidence>
<feature type="domain" description="Nitroreductase" evidence="6">
    <location>
        <begin position="10"/>
        <end position="163"/>
    </location>
</feature>
<dbReference type="InterPro" id="IPR016446">
    <property type="entry name" value="Flavin_OxRdtase_Frp"/>
</dbReference>
<dbReference type="PIRSF" id="PIRSF005426">
    <property type="entry name" value="Frp"/>
    <property type="match status" value="1"/>
</dbReference>
<dbReference type="GO" id="GO:0016491">
    <property type="term" value="F:oxidoreductase activity"/>
    <property type="evidence" value="ECO:0007669"/>
    <property type="project" value="UniProtKB-UniRule"/>
</dbReference>
<evidence type="ECO:0000256" key="4">
    <source>
        <dbReference type="ARBA" id="ARBA00023002"/>
    </source>
</evidence>
<dbReference type="CDD" id="cd02146">
    <property type="entry name" value="NfsA-like"/>
    <property type="match status" value="1"/>
</dbReference>
<evidence type="ECO:0000313" key="7">
    <source>
        <dbReference type="EMBL" id="ONF44844.1"/>
    </source>
</evidence>
<evidence type="ECO:0000256" key="3">
    <source>
        <dbReference type="ARBA" id="ARBA00022643"/>
    </source>
</evidence>
<evidence type="ECO:0000256" key="2">
    <source>
        <dbReference type="ARBA" id="ARBA00022630"/>
    </source>
</evidence>
<dbReference type="AlphaFoldDB" id="A0A1V2DVS7"/>
<reference evidence="7 8" key="1">
    <citation type="submission" date="2016-12" db="EMBL/GenBank/DDBJ databases">
        <title>Marinobacter lutaoensis whole genome sequencing.</title>
        <authorList>
            <person name="Verma A."/>
            <person name="Krishnamurthi S."/>
        </authorList>
    </citation>
    <scope>NUCLEOTIDE SEQUENCE [LARGE SCALE GENOMIC DNA]</scope>
    <source>
        <strain evidence="7 8">T5054</strain>
    </source>
</reference>
<evidence type="ECO:0000256" key="1">
    <source>
        <dbReference type="ARBA" id="ARBA00008366"/>
    </source>
</evidence>
<evidence type="ECO:0000313" key="8">
    <source>
        <dbReference type="Proteomes" id="UP000189339"/>
    </source>
</evidence>
<gene>
    <name evidence="7" type="ORF">BTO32_03670</name>
</gene>
<keyword evidence="5" id="KW-0521">NADP</keyword>
<dbReference type="Gene3D" id="3.40.109.10">
    <property type="entry name" value="NADH Oxidase"/>
    <property type="match status" value="1"/>
</dbReference>
<dbReference type="InterPro" id="IPR000415">
    <property type="entry name" value="Nitroreductase-like"/>
</dbReference>
<dbReference type="NCBIfam" id="NF008033">
    <property type="entry name" value="PRK10765.1"/>
    <property type="match status" value="1"/>
</dbReference>
<sequence>MNPIIELLQAHRSIRKFQDREIPRPLLETLIRAGQCAATSNHIQAYTVIRVTDRDNRARMAELAGGQQHIVEAAEFLVFCADLKRPTEAAERAGAEVIRGMTEQLLVATIDTALMAQNVAVAAESVGLGLCYVGGIRNHPEAVADLLKLPEHVYPVFGMSLGYPAQNPEVKPRLPLAAILKDDHYDDSDAPVRVAEFDETMHRYYLERTGGNKDSNWSRELKPLFTTKLRPHMRDFLVSRGFEMK</sequence>
<accession>A0A1V2DVS7</accession>
<dbReference type="SUPFAM" id="SSF55469">
    <property type="entry name" value="FMN-dependent nitroreductase-like"/>
    <property type="match status" value="1"/>
</dbReference>